<protein>
    <submittedName>
        <fullName evidence="3">IS1595 family transposase</fullName>
    </submittedName>
</protein>
<evidence type="ECO:0000313" key="3">
    <source>
        <dbReference type="EMBL" id="QJF04788.1"/>
    </source>
</evidence>
<dbReference type="Proteomes" id="UP000500892">
    <property type="component" value="Chromosome"/>
</dbReference>
<name>A0ABX6MZH2_9HYPH</name>
<dbReference type="NCBIfam" id="NF033547">
    <property type="entry name" value="transpos_IS1595"/>
    <property type="match status" value="1"/>
</dbReference>
<dbReference type="InterPro" id="IPR024445">
    <property type="entry name" value="Tnp_ISXO2-like"/>
</dbReference>
<dbReference type="SMART" id="SM01126">
    <property type="entry name" value="DDE_Tnp_IS1595"/>
    <property type="match status" value="1"/>
</dbReference>
<accession>A0ABX6MZH2</accession>
<organism evidence="3 4">
    <name type="scientific">Mesorhizobium japonicum R7A</name>
    <dbReference type="NCBI Taxonomy" id="935547"/>
    <lineage>
        <taxon>Bacteria</taxon>
        <taxon>Pseudomonadati</taxon>
        <taxon>Pseudomonadota</taxon>
        <taxon>Alphaproteobacteria</taxon>
        <taxon>Hyphomicrobiales</taxon>
        <taxon>Phyllobacteriaceae</taxon>
        <taxon>Mesorhizobium</taxon>
    </lineage>
</organism>
<proteinExistence type="predicted"/>
<feature type="domain" description="ISXO2-like transposase" evidence="2">
    <location>
        <begin position="111"/>
        <end position="263"/>
    </location>
</feature>
<dbReference type="RefSeq" id="WP_152536301.1">
    <property type="nucleotide sequence ID" value="NZ_CP033366.1"/>
</dbReference>
<reference evidence="3 4" key="1">
    <citation type="submission" date="2020-04" db="EMBL/GenBank/DDBJ databases">
        <title>Mesorhizobium japonicum R7A epigenetic regulation of quorum sensing and ICE transfer.</title>
        <authorList>
            <person name="Ramsay J.P."/>
            <person name="Colombi E."/>
            <person name="Perry B.J."/>
            <person name="Staltari A."/>
        </authorList>
    </citation>
    <scope>NUCLEOTIDE SEQUENCE [LARGE SCALE GENOMIC DNA]</scope>
    <source>
        <strain evidence="3 4">R7A</strain>
    </source>
</reference>
<feature type="region of interest" description="Disordered" evidence="1">
    <location>
        <begin position="123"/>
        <end position="144"/>
    </location>
</feature>
<evidence type="ECO:0000256" key="1">
    <source>
        <dbReference type="SAM" id="MobiDB-lite"/>
    </source>
</evidence>
<dbReference type="GeneID" id="66686282"/>
<sequence>MLVRPDGRICSACGYKRSIALAGRDTGKRRARPGRYQCSSGDCRFQFTVTTHTPLHSTKLPLSVCLKAMWLLLPSDKGLSWVRPAEALGVSQPASGELDMHCVLLVARENVLAGTVEIDHFHLGERPRKNPDDPPPGRGWKGQANTHKTSVMAMVRRPTDVMRGTLAGDARAAVVTGLSARASERVVEAQIEPGAHLMSDEWKAFMAIGESFAKHETSCSRRCPRQLGRGLQLRVPRTIAGVFHHISPQHADLYFHEIDFRWSQRVVTGNVIRKTRHGRESVRTLSPRVTPALHLTNVFRTAIGRQMRQSQYGCIIVKSAVAVFG</sequence>
<evidence type="ECO:0000259" key="2">
    <source>
        <dbReference type="SMART" id="SM01126"/>
    </source>
</evidence>
<gene>
    <name evidence="3" type="ORF">R7A2020_30005</name>
</gene>
<keyword evidence="4" id="KW-1185">Reference proteome</keyword>
<dbReference type="Pfam" id="PF12762">
    <property type="entry name" value="DDE_Tnp_IS1595"/>
    <property type="match status" value="1"/>
</dbReference>
<dbReference type="EMBL" id="CP051772">
    <property type="protein sequence ID" value="QJF04788.1"/>
    <property type="molecule type" value="Genomic_DNA"/>
</dbReference>
<feature type="compositionally biased region" description="Basic and acidic residues" evidence="1">
    <location>
        <begin position="123"/>
        <end position="132"/>
    </location>
</feature>
<evidence type="ECO:0000313" key="4">
    <source>
        <dbReference type="Proteomes" id="UP000500892"/>
    </source>
</evidence>